<feature type="transmembrane region" description="Helical" evidence="1">
    <location>
        <begin position="12"/>
        <end position="35"/>
    </location>
</feature>
<gene>
    <name evidence="2" type="ORF">bsdtw1_03722</name>
</gene>
<dbReference type="RefSeq" id="WP_183278931.1">
    <property type="nucleotide sequence ID" value="NZ_BLZR01000001.1"/>
</dbReference>
<keyword evidence="1" id="KW-0812">Transmembrane</keyword>
<evidence type="ECO:0000313" key="3">
    <source>
        <dbReference type="Proteomes" id="UP000580568"/>
    </source>
</evidence>
<dbReference type="NCBIfam" id="TIGR02532">
    <property type="entry name" value="IV_pilin_GFxxxE"/>
    <property type="match status" value="1"/>
</dbReference>
<protein>
    <recommendedName>
        <fullName evidence="4">Prepilin-type N-terminal cleavage/methylation domain-containing protein</fullName>
    </recommendedName>
</protein>
<dbReference type="Pfam" id="PF07963">
    <property type="entry name" value="N_methyl"/>
    <property type="match status" value="1"/>
</dbReference>
<sequence length="303" mass="33541">MLSMKSKRKGMTLLEVIISIAILGIIIVPMSNMILTSVKTNKRGEDKQQAVYLAQQVLEAFKNVSAFEDNNGFTAQSFSLNGNAYSFSVDSTINTDPLTVRFNDINIGDYTLRVTLGRMQNANIYNNTATNNVSADYNLMVGGQDDSSRTVKLNNLPESSISEAPNGIYVYVYATKHDINLPGYNLAVKTSSSIEDASHNYTKVYLDRDTFNNNISLSFDNSYENTHQFSVNLYNDTTDNINVYVNTQTGKNVDYVVNNIKGTITTYNVVTGNAAVFSKNYNTKVDVIKDGATIYTVNSNISK</sequence>
<proteinExistence type="predicted"/>
<evidence type="ECO:0008006" key="4">
    <source>
        <dbReference type="Google" id="ProtNLM"/>
    </source>
</evidence>
<comment type="caution">
    <text evidence="2">The sequence shown here is derived from an EMBL/GenBank/DDBJ whole genome shotgun (WGS) entry which is preliminary data.</text>
</comment>
<organism evidence="2 3">
    <name type="scientific">Clostridium fungisolvens</name>
    <dbReference type="NCBI Taxonomy" id="1604897"/>
    <lineage>
        <taxon>Bacteria</taxon>
        <taxon>Bacillati</taxon>
        <taxon>Bacillota</taxon>
        <taxon>Clostridia</taxon>
        <taxon>Eubacteriales</taxon>
        <taxon>Clostridiaceae</taxon>
        <taxon>Clostridium</taxon>
    </lineage>
</organism>
<keyword evidence="1" id="KW-1133">Transmembrane helix</keyword>
<name>A0A6V8SK09_9CLOT</name>
<dbReference type="AlphaFoldDB" id="A0A6V8SK09"/>
<keyword evidence="3" id="KW-1185">Reference proteome</keyword>
<accession>A0A6V8SK09</accession>
<dbReference type="EMBL" id="BLZR01000001">
    <property type="protein sequence ID" value="GFP77564.1"/>
    <property type="molecule type" value="Genomic_DNA"/>
</dbReference>
<evidence type="ECO:0000256" key="1">
    <source>
        <dbReference type="SAM" id="Phobius"/>
    </source>
</evidence>
<reference evidence="2 3" key="1">
    <citation type="submission" date="2020-07" db="EMBL/GenBank/DDBJ databases">
        <title>A new beta-1,3-glucan-decomposing anaerobic bacterium isolated from anoxic soil subjected to biological soil disinfestation.</title>
        <authorList>
            <person name="Ueki A."/>
            <person name="Tonouchi A."/>
        </authorList>
    </citation>
    <scope>NUCLEOTIDE SEQUENCE [LARGE SCALE GENOMIC DNA]</scope>
    <source>
        <strain evidence="2 3">TW1</strain>
    </source>
</reference>
<keyword evidence="1" id="KW-0472">Membrane</keyword>
<evidence type="ECO:0000313" key="2">
    <source>
        <dbReference type="EMBL" id="GFP77564.1"/>
    </source>
</evidence>
<dbReference type="InterPro" id="IPR012902">
    <property type="entry name" value="N_methyl_site"/>
</dbReference>
<dbReference type="Proteomes" id="UP000580568">
    <property type="component" value="Unassembled WGS sequence"/>
</dbReference>